<proteinExistence type="predicted"/>
<evidence type="ECO:0000259" key="2">
    <source>
        <dbReference type="Pfam" id="PF22640"/>
    </source>
</evidence>
<dbReference type="InterPro" id="IPR051161">
    <property type="entry name" value="Mannose-6P_isomerase_type2"/>
</dbReference>
<dbReference type="SUPFAM" id="SSF159283">
    <property type="entry name" value="Guanosine diphospho-D-mannose pyrophosphorylase/mannose-6-phosphate isomerase linker domain"/>
    <property type="match status" value="1"/>
</dbReference>
<dbReference type="PANTHER" id="PTHR46390">
    <property type="entry name" value="MANNOSE-1-PHOSPHATE GUANYLYLTRANSFERASE"/>
    <property type="match status" value="1"/>
</dbReference>
<organism evidence="3 4">
    <name type="scientific">Paenibacillus vulneris</name>
    <dbReference type="NCBI Taxonomy" id="1133364"/>
    <lineage>
        <taxon>Bacteria</taxon>
        <taxon>Bacillati</taxon>
        <taxon>Bacillota</taxon>
        <taxon>Bacilli</taxon>
        <taxon>Bacillales</taxon>
        <taxon>Paenibacillaceae</taxon>
        <taxon>Paenibacillus</taxon>
    </lineage>
</organism>
<feature type="domain" description="Nucleotidyl transferase" evidence="1">
    <location>
        <begin position="3"/>
        <end position="273"/>
    </location>
</feature>
<evidence type="ECO:0000313" key="4">
    <source>
        <dbReference type="Proteomes" id="UP001597180"/>
    </source>
</evidence>
<dbReference type="Proteomes" id="UP001597180">
    <property type="component" value="Unassembled WGS sequence"/>
</dbReference>
<protein>
    <submittedName>
        <fullName evidence="3">Mannose-1-phosphate guanylyltransferase</fullName>
    </submittedName>
</protein>
<dbReference type="InterPro" id="IPR054566">
    <property type="entry name" value="ManC/GMP-like_b-helix"/>
</dbReference>
<dbReference type="PANTHER" id="PTHR46390:SF1">
    <property type="entry name" value="MANNOSE-1-PHOSPHATE GUANYLYLTRANSFERASE"/>
    <property type="match status" value="1"/>
</dbReference>
<keyword evidence="3" id="KW-0548">Nucleotidyltransferase</keyword>
<dbReference type="Pfam" id="PF22640">
    <property type="entry name" value="ManC_GMP_beta-helix"/>
    <property type="match status" value="1"/>
</dbReference>
<dbReference type="InterPro" id="IPR029044">
    <property type="entry name" value="Nucleotide-diphossugar_trans"/>
</dbReference>
<dbReference type="Pfam" id="PF00483">
    <property type="entry name" value="NTP_transferase"/>
    <property type="match status" value="1"/>
</dbReference>
<dbReference type="SUPFAM" id="SSF53448">
    <property type="entry name" value="Nucleotide-diphospho-sugar transferases"/>
    <property type="match status" value="1"/>
</dbReference>
<comment type="caution">
    <text evidence="3">The sequence shown here is derived from an EMBL/GenBank/DDBJ whole genome shotgun (WGS) entry which is preliminary data.</text>
</comment>
<sequence length="336" mass="38153">MKIVIMAGGQGTRFWPRSVKRKPKQFLSLTSEETMLQQSYRRFAQWVPKASIYILTTREYSATVKEQLPDLDLAQILLEPEPKDTGPCIALSALHFMTKGENEVLVTTPSDQYIPDDKRLWEALLQAEAVAENGHSIVTLGIVPTRPETGYGYIETEEPDSGGAVLAKAFIEKPPLDKAVKLFQQKNMYWNSGIFVWKPSTIAYYMTKFQKEMWGLLSSCGGDWEKVYHRLPKISIDYAILEKATTIYTIPVHFEWDDVGSWTSLERIFEKDSKGNIVMGDVSATYTENSIIYTEDHKTVVIGIKDVIIVSTPDGLLVCHKSQEQQIKDVLKLLEY</sequence>
<accession>A0ABW3US93</accession>
<evidence type="ECO:0000259" key="1">
    <source>
        <dbReference type="Pfam" id="PF00483"/>
    </source>
</evidence>
<name>A0ABW3US93_9BACL</name>
<feature type="domain" description="MannoseP isomerase/GMP-like beta-helix" evidence="2">
    <location>
        <begin position="287"/>
        <end position="333"/>
    </location>
</feature>
<dbReference type="EMBL" id="JBHTLU010000024">
    <property type="protein sequence ID" value="MFD1222319.1"/>
    <property type="molecule type" value="Genomic_DNA"/>
</dbReference>
<dbReference type="CDD" id="cd02509">
    <property type="entry name" value="GDP-M1P_Guanylyltransferase"/>
    <property type="match status" value="1"/>
</dbReference>
<dbReference type="InterPro" id="IPR049577">
    <property type="entry name" value="GMPP_N"/>
</dbReference>
<keyword evidence="3" id="KW-0808">Transferase</keyword>
<dbReference type="Gene3D" id="3.90.550.10">
    <property type="entry name" value="Spore Coat Polysaccharide Biosynthesis Protein SpsA, Chain A"/>
    <property type="match status" value="1"/>
</dbReference>
<gene>
    <name evidence="3" type="ORF">ACFQ4B_19535</name>
</gene>
<keyword evidence="4" id="KW-1185">Reference proteome</keyword>
<dbReference type="GO" id="GO:0016779">
    <property type="term" value="F:nucleotidyltransferase activity"/>
    <property type="evidence" value="ECO:0007669"/>
    <property type="project" value="UniProtKB-KW"/>
</dbReference>
<reference evidence="4" key="1">
    <citation type="journal article" date="2019" name="Int. J. Syst. Evol. Microbiol.">
        <title>The Global Catalogue of Microorganisms (GCM) 10K type strain sequencing project: providing services to taxonomists for standard genome sequencing and annotation.</title>
        <authorList>
            <consortium name="The Broad Institute Genomics Platform"/>
            <consortium name="The Broad Institute Genome Sequencing Center for Infectious Disease"/>
            <person name="Wu L."/>
            <person name="Ma J."/>
        </authorList>
    </citation>
    <scope>NUCLEOTIDE SEQUENCE [LARGE SCALE GENOMIC DNA]</scope>
    <source>
        <strain evidence="4">CCUG 53270</strain>
    </source>
</reference>
<dbReference type="InterPro" id="IPR005835">
    <property type="entry name" value="NTP_transferase_dom"/>
</dbReference>
<evidence type="ECO:0000313" key="3">
    <source>
        <dbReference type="EMBL" id="MFD1222319.1"/>
    </source>
</evidence>
<dbReference type="RefSeq" id="WP_345587411.1">
    <property type="nucleotide sequence ID" value="NZ_BAABJG010000008.1"/>
</dbReference>